<comment type="caution">
    <text evidence="1">The sequence shown here is derived from an EMBL/GenBank/DDBJ whole genome shotgun (WGS) entry which is preliminary data.</text>
</comment>
<accession>A0A2A5T6K5</accession>
<dbReference type="Proteomes" id="UP000219020">
    <property type="component" value="Unassembled WGS sequence"/>
</dbReference>
<name>A0A2A5T6K5_9GAMM</name>
<evidence type="ECO:0000313" key="1">
    <source>
        <dbReference type="EMBL" id="PCS23720.1"/>
    </source>
</evidence>
<sequence>MEKGLGYHKRSLAETTIFRYKQLLRSKLTLRDYNVEVGEVLANVEAMNKVIRFVMPVC</sequence>
<evidence type="ECO:0000313" key="2">
    <source>
        <dbReference type="Proteomes" id="UP000219020"/>
    </source>
</evidence>
<dbReference type="AlphaFoldDB" id="A0A2A5T6K5"/>
<reference evidence="2" key="1">
    <citation type="submission" date="2017-04" db="EMBL/GenBank/DDBJ databases">
        <title>Genome evolution of the luminous symbionts of deep sea anglerfish.</title>
        <authorList>
            <person name="Hendry T.A."/>
        </authorList>
    </citation>
    <scope>NUCLEOTIDE SEQUENCE [LARGE SCALE GENOMIC DNA]</scope>
</reference>
<evidence type="ECO:0008006" key="3">
    <source>
        <dbReference type="Google" id="ProtNLM"/>
    </source>
</evidence>
<gene>
    <name evidence="1" type="ORF">BTN49_0689</name>
</gene>
<organism evidence="1 2">
    <name type="scientific">Candidatus Enterovibrio escicola</name>
    <dbReference type="NCBI Taxonomy" id="1927127"/>
    <lineage>
        <taxon>Bacteria</taxon>
        <taxon>Pseudomonadati</taxon>
        <taxon>Pseudomonadota</taxon>
        <taxon>Gammaproteobacteria</taxon>
        <taxon>Vibrionales</taxon>
        <taxon>Vibrionaceae</taxon>
        <taxon>Enterovibrio</taxon>
    </lineage>
</organism>
<proteinExistence type="predicted"/>
<keyword evidence="2" id="KW-1185">Reference proteome</keyword>
<protein>
    <recommendedName>
        <fullName evidence="3">Mobile element protein</fullName>
    </recommendedName>
</protein>
<dbReference type="EMBL" id="NBYY01000009">
    <property type="protein sequence ID" value="PCS23720.1"/>
    <property type="molecule type" value="Genomic_DNA"/>
</dbReference>